<reference evidence="10" key="1">
    <citation type="submission" date="2016-04" db="EMBL/GenBank/DDBJ databases">
        <authorList>
            <person name="Evans L.H."/>
            <person name="Alamgir A."/>
            <person name="Owens N."/>
            <person name="Weber N.D."/>
            <person name="Virtaneva K."/>
            <person name="Barbian K."/>
            <person name="Babar A."/>
            <person name="Rosenke K."/>
        </authorList>
    </citation>
    <scope>NUCLEOTIDE SEQUENCE</scope>
    <source>
        <strain evidence="10">86</strain>
    </source>
</reference>
<dbReference type="SUPFAM" id="SSF52540">
    <property type="entry name" value="P-loop containing nucleoside triphosphate hydrolases"/>
    <property type="match status" value="1"/>
</dbReference>
<dbReference type="SUPFAM" id="SSF48295">
    <property type="entry name" value="TrpR-like"/>
    <property type="match status" value="1"/>
</dbReference>
<dbReference type="PROSITE" id="PS01008">
    <property type="entry name" value="DNAA"/>
    <property type="match status" value="1"/>
</dbReference>
<organism evidence="10">
    <name type="scientific">uncultured delta proteobacterium</name>
    <dbReference type="NCBI Taxonomy" id="34034"/>
    <lineage>
        <taxon>Bacteria</taxon>
        <taxon>Deltaproteobacteria</taxon>
        <taxon>environmental samples</taxon>
    </lineage>
</organism>
<evidence type="ECO:0000256" key="5">
    <source>
        <dbReference type="ARBA" id="ARBA00023121"/>
    </source>
</evidence>
<dbReference type="GO" id="GO:0005524">
    <property type="term" value="F:ATP binding"/>
    <property type="evidence" value="ECO:0007669"/>
    <property type="project" value="UniProtKB-KW"/>
</dbReference>
<dbReference type="GO" id="GO:0003688">
    <property type="term" value="F:DNA replication origin binding"/>
    <property type="evidence" value="ECO:0007669"/>
    <property type="project" value="InterPro"/>
</dbReference>
<dbReference type="PANTHER" id="PTHR30050:SF2">
    <property type="entry name" value="CHROMOSOMAL REPLICATION INITIATOR PROTEIN DNAA"/>
    <property type="match status" value="1"/>
</dbReference>
<dbReference type="Gene3D" id="1.10.1750.10">
    <property type="match status" value="1"/>
</dbReference>
<dbReference type="Pfam" id="PF00308">
    <property type="entry name" value="Bac_DnaA"/>
    <property type="match status" value="1"/>
</dbReference>
<evidence type="ECO:0000256" key="3">
    <source>
        <dbReference type="ARBA" id="ARBA00022741"/>
    </source>
</evidence>
<evidence type="ECO:0000313" key="10">
    <source>
        <dbReference type="EMBL" id="SBW04500.1"/>
    </source>
</evidence>
<dbReference type="PRINTS" id="PR00051">
    <property type="entry name" value="DNAA"/>
</dbReference>
<dbReference type="InterPro" id="IPR020591">
    <property type="entry name" value="Chromosome_initiator_DnaA-like"/>
</dbReference>
<dbReference type="EMBL" id="FLUQ01000002">
    <property type="protein sequence ID" value="SBW04500.1"/>
    <property type="molecule type" value="Genomic_DNA"/>
</dbReference>
<evidence type="ECO:0000256" key="6">
    <source>
        <dbReference type="ARBA" id="ARBA00023125"/>
    </source>
</evidence>
<dbReference type="GO" id="GO:0008289">
    <property type="term" value="F:lipid binding"/>
    <property type="evidence" value="ECO:0007669"/>
    <property type="project" value="UniProtKB-KW"/>
</dbReference>
<evidence type="ECO:0000256" key="1">
    <source>
        <dbReference type="ARBA" id="ARBA00022490"/>
    </source>
</evidence>
<evidence type="ECO:0000256" key="7">
    <source>
        <dbReference type="RuleBase" id="RU000577"/>
    </source>
</evidence>
<evidence type="ECO:0000259" key="9">
    <source>
        <dbReference type="SMART" id="SM00760"/>
    </source>
</evidence>
<dbReference type="InterPro" id="IPR010921">
    <property type="entry name" value="Trp_repressor/repl_initiator"/>
</dbReference>
<dbReference type="GO" id="GO:0006270">
    <property type="term" value="P:DNA replication initiation"/>
    <property type="evidence" value="ECO:0007669"/>
    <property type="project" value="InterPro"/>
</dbReference>
<comment type="function">
    <text evidence="7">Plays an essential role in the initiation and regulation of chromosomal replication. ATP-DnaA binds to the origin of replication (oriC) to initiate formation of the DNA replication initiation complex once per cell cycle. Binds the DnaA box (a 9 base pair repeat at the origin) and separates the double-stranded (ds)DNA. Forms a right-handed helical filament on oriC DNA; dsDNA binds to the exterior of the filament while single-stranded (ss)DNA is stabiized in the filament's interior. The ATP-DnaA-oriC complex binds and stabilizes one strand of the AT-rich DNA unwinding element (DUE), permitting loading of DNA polymerase. After initiation quickly degrades to an ADP-DnaA complex that is not apt for DNA replication. Binds acidic phospholipids.</text>
</comment>
<gene>
    <name evidence="10" type="ORF">KL86DPRO_20326</name>
</gene>
<dbReference type="PANTHER" id="PTHR30050">
    <property type="entry name" value="CHROMOSOMAL REPLICATION INITIATOR PROTEIN DNAA"/>
    <property type="match status" value="1"/>
</dbReference>
<dbReference type="GO" id="GO:0006275">
    <property type="term" value="P:regulation of DNA replication"/>
    <property type="evidence" value="ECO:0007669"/>
    <property type="project" value="InterPro"/>
</dbReference>
<dbReference type="SMART" id="SM00760">
    <property type="entry name" value="Bac_DnaA_C"/>
    <property type="match status" value="1"/>
</dbReference>
<accession>A0A212JYC6</accession>
<dbReference type="Pfam" id="PF08299">
    <property type="entry name" value="Bac_DnaA_C"/>
    <property type="match status" value="1"/>
</dbReference>
<dbReference type="InterPro" id="IPR027417">
    <property type="entry name" value="P-loop_NTPase"/>
</dbReference>
<comment type="similarity">
    <text evidence="8">Belongs to the DnaA family.</text>
</comment>
<evidence type="ECO:0000256" key="2">
    <source>
        <dbReference type="ARBA" id="ARBA00022705"/>
    </source>
</evidence>
<evidence type="ECO:0000256" key="4">
    <source>
        <dbReference type="ARBA" id="ARBA00022840"/>
    </source>
</evidence>
<keyword evidence="4 7" id="KW-0067">ATP-binding</keyword>
<keyword evidence="6 7" id="KW-0238">DNA-binding</keyword>
<dbReference type="CDD" id="cd06571">
    <property type="entry name" value="Bac_DnaA_C"/>
    <property type="match status" value="1"/>
</dbReference>
<dbReference type="InterPro" id="IPR013317">
    <property type="entry name" value="DnaA_dom"/>
</dbReference>
<feature type="domain" description="Chromosomal replication initiator DnaA C-terminal" evidence="9">
    <location>
        <begin position="346"/>
        <end position="415"/>
    </location>
</feature>
<sequence>MELPLNKQRIRDYLRTLHSDADLKAWFDPLHFSLAESGVLEVRFPHALFSRWFDKEQRKRFERELSPVLGAASRIVFTKPEMARNGAAKPRKSAPDASGPDAALEMLGENAQYSFDAFIYNKKNEFPVTMAREFAASVADASYVPFIICGKGSCGKTHLLRAIAGTMAARLPAGAVYCATVEEAEALHRENPVAFKRKMMRHKAIFLDNGQNLALYPELQQELVFIAEKFKEKKKPLVIALDDSTDQSALNPRLRSRLESGLSVTVKKPDLDVRLRYAKAQCAVHRVHLKKELLLSIAQRFHALPTIQGIILKASAFLQNTAKALTEADMEKLLAGTDALTGKRPTPQAIINQVAENFALSPEDITGNDRRAEAVRARQIAMYLCRELLGTPYSSLGAYFNGKNHATIIYAHKKIEKLVKSDKDTNKFVAKIRKKFLTASS</sequence>
<proteinExistence type="inferred from homology"/>
<dbReference type="AlphaFoldDB" id="A0A212JYC6"/>
<dbReference type="GO" id="GO:0005886">
    <property type="term" value="C:plasma membrane"/>
    <property type="evidence" value="ECO:0007669"/>
    <property type="project" value="TreeGrafter"/>
</dbReference>
<keyword evidence="1" id="KW-0963">Cytoplasm</keyword>
<protein>
    <recommendedName>
        <fullName evidence="7">Chromosomal replication initiator protein DnaA</fullName>
    </recommendedName>
</protein>
<dbReference type="InterPro" id="IPR018312">
    <property type="entry name" value="Chromosome_initiator_DnaA_CS"/>
</dbReference>
<keyword evidence="5" id="KW-0446">Lipid-binding</keyword>
<keyword evidence="3 7" id="KW-0547">Nucleotide-binding</keyword>
<dbReference type="InterPro" id="IPR013159">
    <property type="entry name" value="DnaA_C"/>
</dbReference>
<evidence type="ECO:0000256" key="8">
    <source>
        <dbReference type="RuleBase" id="RU004227"/>
    </source>
</evidence>
<dbReference type="Gene3D" id="3.40.50.300">
    <property type="entry name" value="P-loop containing nucleotide triphosphate hydrolases"/>
    <property type="match status" value="1"/>
</dbReference>
<name>A0A212JYC6_9DELT</name>
<keyword evidence="2 7" id="KW-0235">DNA replication</keyword>